<organism evidence="2 3">
    <name type="scientific">Acanthopleuribacter pedis</name>
    <dbReference type="NCBI Taxonomy" id="442870"/>
    <lineage>
        <taxon>Bacteria</taxon>
        <taxon>Pseudomonadati</taxon>
        <taxon>Acidobacteriota</taxon>
        <taxon>Holophagae</taxon>
        <taxon>Acanthopleuribacterales</taxon>
        <taxon>Acanthopleuribacteraceae</taxon>
        <taxon>Acanthopleuribacter</taxon>
    </lineage>
</organism>
<dbReference type="EMBL" id="JAFREP010000019">
    <property type="protein sequence ID" value="MBO1320807.1"/>
    <property type="molecule type" value="Genomic_DNA"/>
</dbReference>
<dbReference type="AlphaFoldDB" id="A0A8J7U4M9"/>
<feature type="region of interest" description="Disordered" evidence="1">
    <location>
        <begin position="1"/>
        <end position="33"/>
    </location>
</feature>
<evidence type="ECO:0000256" key="1">
    <source>
        <dbReference type="SAM" id="MobiDB-lite"/>
    </source>
</evidence>
<dbReference type="RefSeq" id="WP_207860759.1">
    <property type="nucleotide sequence ID" value="NZ_JAFREP010000019.1"/>
</dbReference>
<dbReference type="Proteomes" id="UP000664417">
    <property type="component" value="Unassembled WGS sequence"/>
</dbReference>
<evidence type="ECO:0000313" key="2">
    <source>
        <dbReference type="EMBL" id="MBO1320807.1"/>
    </source>
</evidence>
<keyword evidence="3" id="KW-1185">Reference proteome</keyword>
<sequence length="247" mass="27807">MVVDDKIPPAPDTDQTLSPTAGEKGSPKDHQHLEESDRLYQLSLTPINVLERIHADIVAFLGISKGINGEYTTLEKKLVSGFEKIVRKGECPSLLVEDKATFRALLCLQSYYDDEKVTVLQEESGGNFKNITYNVFPTLYKTATEATKLADQIKELRTKLGATVEQNKRNAIRKKIDKKREQKEQCSLLYQKIVFTHAANIQKAQGKTRKIMLHGQESSLNELLEFFQQSGPAVLSKMKAALNRNLN</sequence>
<comment type="caution">
    <text evidence="2">The sequence shown here is derived from an EMBL/GenBank/DDBJ whole genome shotgun (WGS) entry which is preliminary data.</text>
</comment>
<reference evidence="2" key="1">
    <citation type="submission" date="2021-03" db="EMBL/GenBank/DDBJ databases">
        <authorList>
            <person name="Wang G."/>
        </authorList>
    </citation>
    <scope>NUCLEOTIDE SEQUENCE</scope>
    <source>
        <strain evidence="2">KCTC 12899</strain>
    </source>
</reference>
<protein>
    <submittedName>
        <fullName evidence="2">Uncharacterized protein</fullName>
    </submittedName>
</protein>
<proteinExistence type="predicted"/>
<name>A0A8J7U4M9_9BACT</name>
<gene>
    <name evidence="2" type="ORF">J3U88_20175</name>
</gene>
<evidence type="ECO:0000313" key="3">
    <source>
        <dbReference type="Proteomes" id="UP000664417"/>
    </source>
</evidence>
<accession>A0A8J7U4M9</accession>